<dbReference type="PANTHER" id="PTHR36113">
    <property type="entry name" value="LYASE, PUTATIVE-RELATED-RELATED"/>
    <property type="match status" value="1"/>
</dbReference>
<dbReference type="EC" id="2.5.1.-" evidence="3"/>
<keyword evidence="1" id="KW-0479">Metal-binding</keyword>
<sequence>MNLKGINHITISVSDLEKSIMFYQEVFGAKLLVEGETLAYYDLNGLWLALNIEKEIPRCEIYQSYTHISFSIDDEDYEETFQRLKELGVDVTEGRPRYPEEGRSLYFRDPDGHLFEFHTKTREDRIAFYKENRKYLKFYDESK</sequence>
<dbReference type="RefSeq" id="WP_184309384.1">
    <property type="nucleotide sequence ID" value="NZ_JACHEN010000006.1"/>
</dbReference>
<dbReference type="Proteomes" id="UP000579281">
    <property type="component" value="Unassembled WGS sequence"/>
</dbReference>
<evidence type="ECO:0000313" key="4">
    <source>
        <dbReference type="Proteomes" id="UP000579281"/>
    </source>
</evidence>
<dbReference type="GO" id="GO:0046872">
    <property type="term" value="F:metal ion binding"/>
    <property type="evidence" value="ECO:0007669"/>
    <property type="project" value="UniProtKB-KW"/>
</dbReference>
<protein>
    <submittedName>
        <fullName evidence="3">Metallothiol transferase</fullName>
        <ecNumber evidence="3">2.5.1.-</ecNumber>
    </submittedName>
</protein>
<feature type="domain" description="VOC" evidence="2">
    <location>
        <begin position="5"/>
        <end position="120"/>
    </location>
</feature>
<keyword evidence="3" id="KW-0808">Transferase</keyword>
<reference evidence="3 4" key="1">
    <citation type="submission" date="2020-08" db="EMBL/GenBank/DDBJ databases">
        <title>Genomic Encyclopedia of Type Strains, Phase IV (KMG-IV): sequencing the most valuable type-strain genomes for metagenomic binning, comparative biology and taxonomic classification.</title>
        <authorList>
            <person name="Goeker M."/>
        </authorList>
    </citation>
    <scope>NUCLEOTIDE SEQUENCE [LARGE SCALE GENOMIC DNA]</scope>
    <source>
        <strain evidence="3 4">DSM 103526</strain>
    </source>
</reference>
<evidence type="ECO:0000313" key="3">
    <source>
        <dbReference type="EMBL" id="MBB6215257.1"/>
    </source>
</evidence>
<comment type="caution">
    <text evidence="3">The sequence shown here is derived from an EMBL/GenBank/DDBJ whole genome shotgun (WGS) entry which is preliminary data.</text>
</comment>
<evidence type="ECO:0000259" key="2">
    <source>
        <dbReference type="PROSITE" id="PS51819"/>
    </source>
</evidence>
<gene>
    <name evidence="3" type="ORF">HNQ80_001346</name>
</gene>
<dbReference type="PANTHER" id="PTHR36113:SF6">
    <property type="entry name" value="FOSFOMYCIN RESISTANCE PROTEIN FOSX"/>
    <property type="match status" value="1"/>
</dbReference>
<dbReference type="PROSITE" id="PS51819">
    <property type="entry name" value="VOC"/>
    <property type="match status" value="1"/>
</dbReference>
<dbReference type="Gene3D" id="3.10.180.10">
    <property type="entry name" value="2,3-Dihydroxybiphenyl 1,2-Dioxygenase, domain 1"/>
    <property type="match status" value="1"/>
</dbReference>
<dbReference type="SUPFAM" id="SSF54593">
    <property type="entry name" value="Glyoxalase/Bleomycin resistance protein/Dihydroxybiphenyl dioxygenase"/>
    <property type="match status" value="1"/>
</dbReference>
<name>A0A841KP93_9FIRM</name>
<dbReference type="InterPro" id="IPR037523">
    <property type="entry name" value="VOC_core"/>
</dbReference>
<dbReference type="GO" id="GO:0016740">
    <property type="term" value="F:transferase activity"/>
    <property type="evidence" value="ECO:0007669"/>
    <property type="project" value="UniProtKB-KW"/>
</dbReference>
<dbReference type="AlphaFoldDB" id="A0A841KP93"/>
<dbReference type="Pfam" id="PF00903">
    <property type="entry name" value="Glyoxalase"/>
    <property type="match status" value="1"/>
</dbReference>
<accession>A0A841KP93</accession>
<dbReference type="InterPro" id="IPR029068">
    <property type="entry name" value="Glyas_Bleomycin-R_OHBP_Dase"/>
</dbReference>
<proteinExistence type="predicted"/>
<organism evidence="3 4">
    <name type="scientific">Anaerosolibacter carboniphilus</name>
    <dbReference type="NCBI Taxonomy" id="1417629"/>
    <lineage>
        <taxon>Bacteria</taxon>
        <taxon>Bacillati</taxon>
        <taxon>Bacillota</taxon>
        <taxon>Clostridia</taxon>
        <taxon>Peptostreptococcales</taxon>
        <taxon>Thermotaleaceae</taxon>
        <taxon>Anaerosolibacter</taxon>
    </lineage>
</organism>
<evidence type="ECO:0000256" key="1">
    <source>
        <dbReference type="ARBA" id="ARBA00022723"/>
    </source>
</evidence>
<dbReference type="InterPro" id="IPR004360">
    <property type="entry name" value="Glyas_Fos-R_dOase_dom"/>
</dbReference>
<keyword evidence="4" id="KW-1185">Reference proteome</keyword>
<dbReference type="NCBIfam" id="NF003152">
    <property type="entry name" value="PRK04101.1"/>
    <property type="match status" value="1"/>
</dbReference>
<dbReference type="InterPro" id="IPR051332">
    <property type="entry name" value="Fosfomycin_Res_Enzymes"/>
</dbReference>
<dbReference type="EMBL" id="JACHEN010000006">
    <property type="protein sequence ID" value="MBB6215257.1"/>
    <property type="molecule type" value="Genomic_DNA"/>
</dbReference>